<evidence type="ECO:0000313" key="8">
    <source>
        <dbReference type="Proteomes" id="UP000188602"/>
    </source>
</evidence>
<comment type="subcellular location">
    <subcellularLocation>
        <location evidence="1">Periplasm</location>
    </subcellularLocation>
</comment>
<dbReference type="GO" id="GO:0030976">
    <property type="term" value="F:thiamine pyrophosphate binding"/>
    <property type="evidence" value="ECO:0007669"/>
    <property type="project" value="TreeGrafter"/>
</dbReference>
<dbReference type="InterPro" id="IPR005948">
    <property type="entry name" value="ThiB-like"/>
</dbReference>
<dbReference type="NCBIfam" id="TIGR01254">
    <property type="entry name" value="sfuA"/>
    <property type="match status" value="1"/>
</dbReference>
<dbReference type="GO" id="GO:0030288">
    <property type="term" value="C:outer membrane-bounded periplasmic space"/>
    <property type="evidence" value="ECO:0007669"/>
    <property type="project" value="InterPro"/>
</dbReference>
<feature type="signal peptide" evidence="6">
    <location>
        <begin position="1"/>
        <end position="18"/>
    </location>
</feature>
<organism evidence="7 8">
    <name type="scientific">Rodentibacter myodis</name>
    <dbReference type="NCBI Taxonomy" id="1907939"/>
    <lineage>
        <taxon>Bacteria</taxon>
        <taxon>Pseudomonadati</taxon>
        <taxon>Pseudomonadota</taxon>
        <taxon>Gammaproteobacteria</taxon>
        <taxon>Pasteurellales</taxon>
        <taxon>Pasteurellaceae</taxon>
        <taxon>Rodentibacter</taxon>
    </lineage>
</organism>
<keyword evidence="8" id="KW-1185">Reference proteome</keyword>
<comment type="caution">
    <text evidence="7">The sequence shown here is derived from an EMBL/GenBank/DDBJ whole genome shotgun (WGS) entry which is preliminary data.</text>
</comment>
<dbReference type="GO" id="GO:0030975">
    <property type="term" value="F:thiamine binding"/>
    <property type="evidence" value="ECO:0007669"/>
    <property type="project" value="InterPro"/>
</dbReference>
<accession>A0A1V3JSU0</accession>
<keyword evidence="5" id="KW-0574">Periplasm</keyword>
<dbReference type="EMBL" id="MLHQ01000007">
    <property type="protein sequence ID" value="OOF59849.1"/>
    <property type="molecule type" value="Genomic_DNA"/>
</dbReference>
<evidence type="ECO:0000256" key="3">
    <source>
        <dbReference type="ARBA" id="ARBA00022448"/>
    </source>
</evidence>
<dbReference type="GO" id="GO:0015888">
    <property type="term" value="P:thiamine transport"/>
    <property type="evidence" value="ECO:0007669"/>
    <property type="project" value="InterPro"/>
</dbReference>
<keyword evidence="4 6" id="KW-0732">Signal</keyword>
<proteinExistence type="inferred from homology"/>
<feature type="chain" id="PRO_5013296540" evidence="6">
    <location>
        <begin position="19"/>
        <end position="332"/>
    </location>
</feature>
<dbReference type="Pfam" id="PF13343">
    <property type="entry name" value="SBP_bac_6"/>
    <property type="match status" value="1"/>
</dbReference>
<dbReference type="RefSeq" id="WP_077422931.1">
    <property type="nucleotide sequence ID" value="NZ_MLHQ01000007.1"/>
</dbReference>
<dbReference type="AlphaFoldDB" id="A0A1V3JSU0"/>
<evidence type="ECO:0000256" key="6">
    <source>
        <dbReference type="SAM" id="SignalP"/>
    </source>
</evidence>
<dbReference type="Gene3D" id="3.40.190.10">
    <property type="entry name" value="Periplasmic binding protein-like II"/>
    <property type="match status" value="2"/>
</dbReference>
<dbReference type="STRING" id="1907939.BKL49_01815"/>
<protein>
    <submittedName>
        <fullName evidence="7">Thiamine ABC transporter substrate binding subunit</fullName>
    </submittedName>
</protein>
<dbReference type="PROSITE" id="PS01037">
    <property type="entry name" value="SBP_BACTERIAL_1"/>
    <property type="match status" value="1"/>
</dbReference>
<reference evidence="7 8" key="1">
    <citation type="submission" date="2016-10" db="EMBL/GenBank/DDBJ databases">
        <title>Rodentibacter gen. nov. and new species.</title>
        <authorList>
            <person name="Christensen H."/>
        </authorList>
    </citation>
    <scope>NUCLEOTIDE SEQUENCE [LARGE SCALE GENOMIC DNA]</scope>
    <source>
        <strain evidence="7 8">Ac151</strain>
    </source>
</reference>
<evidence type="ECO:0000256" key="5">
    <source>
        <dbReference type="ARBA" id="ARBA00022764"/>
    </source>
</evidence>
<dbReference type="OrthoDB" id="8013425at2"/>
<dbReference type="SUPFAM" id="SSF53850">
    <property type="entry name" value="Periplasmic binding protein-like II"/>
    <property type="match status" value="1"/>
</dbReference>
<dbReference type="InterPro" id="IPR005967">
    <property type="entry name" value="ThiB"/>
</dbReference>
<keyword evidence="3" id="KW-0813">Transport</keyword>
<dbReference type="PANTHER" id="PTHR30006:SF3">
    <property type="entry name" value="THIAMINE-BINDING PERIPLASMIC PROTEIN"/>
    <property type="match status" value="1"/>
</dbReference>
<dbReference type="PANTHER" id="PTHR30006">
    <property type="entry name" value="THIAMINE-BINDING PERIPLASMIC PROTEIN-RELATED"/>
    <property type="match status" value="1"/>
</dbReference>
<evidence type="ECO:0000256" key="2">
    <source>
        <dbReference type="ARBA" id="ARBA00008520"/>
    </source>
</evidence>
<evidence type="ECO:0000256" key="1">
    <source>
        <dbReference type="ARBA" id="ARBA00004418"/>
    </source>
</evidence>
<gene>
    <name evidence="7" type="ORF">BKL49_01815</name>
</gene>
<evidence type="ECO:0000313" key="7">
    <source>
        <dbReference type="EMBL" id="OOF59849.1"/>
    </source>
</evidence>
<dbReference type="NCBIfam" id="TIGR01276">
    <property type="entry name" value="thiB"/>
    <property type="match status" value="1"/>
</dbReference>
<sequence>MKKTSLILTALFASSAFAQSSPQPLTVYTYDSFTADWGAGPQVKNGFEKQFPQCQLNYVAFDNNGTLFNRVRLEGKKLKADIVLGLDNHQIDEAKKLNIFEPNQVDLNKLTLPIKWNDQTFLPFDFAKYAFIYDKNKLTNPPKTLQELIERKDLKVLYQDPRTSSIGRGLLLWMNMLYPQSDVPKAWQTLAEHTVTVTKGWTESYGAFLKGEGDLVLSTNTSPIYHLLSEQKENYAATDFTEGGVLQIEVAAKVANRHNACADDFLDYLLSAEAQSNIAKNNVMLPVIETNIEKHIDALKASTQKATALDTSNVSAEQLKNWINQWQQALSK</sequence>
<dbReference type="InterPro" id="IPR006061">
    <property type="entry name" value="SBP_1_CS"/>
</dbReference>
<name>A0A1V3JSU0_9PAST</name>
<dbReference type="GO" id="GO:0055085">
    <property type="term" value="P:transmembrane transport"/>
    <property type="evidence" value="ECO:0007669"/>
    <property type="project" value="InterPro"/>
</dbReference>
<dbReference type="Proteomes" id="UP000188602">
    <property type="component" value="Unassembled WGS sequence"/>
</dbReference>
<comment type="similarity">
    <text evidence="2">Belongs to the bacterial solute-binding protein 1 family.</text>
</comment>
<evidence type="ECO:0000256" key="4">
    <source>
        <dbReference type="ARBA" id="ARBA00022729"/>
    </source>
</evidence>